<feature type="chain" id="PRO_5012811209" description="YHYH domain-containing protein" evidence="1">
    <location>
        <begin position="22"/>
        <end position="384"/>
    </location>
</feature>
<evidence type="ECO:0000259" key="2">
    <source>
        <dbReference type="Pfam" id="PF14240"/>
    </source>
</evidence>
<reference evidence="4" key="1">
    <citation type="submission" date="2017-08" db="EMBL/GenBank/DDBJ databases">
        <title>A dynamic microbial community with high functional redundancy inhabits the cold, oxic subseafloor aquifer.</title>
        <authorList>
            <person name="Tully B.J."/>
            <person name="Wheat C.G."/>
            <person name="Glazer B.T."/>
            <person name="Huber J.A."/>
        </authorList>
    </citation>
    <scope>NUCLEOTIDE SEQUENCE [LARGE SCALE GENOMIC DNA]</scope>
</reference>
<comment type="caution">
    <text evidence="3">The sequence shown here is derived from an EMBL/GenBank/DDBJ whole genome shotgun (WGS) entry which is preliminary data.</text>
</comment>
<dbReference type="AlphaFoldDB" id="A0A2A5BAH1"/>
<feature type="domain" description="YHYH" evidence="2">
    <location>
        <begin position="176"/>
        <end position="369"/>
    </location>
</feature>
<feature type="signal peptide" evidence="1">
    <location>
        <begin position="1"/>
        <end position="21"/>
    </location>
</feature>
<dbReference type="Proteomes" id="UP000218327">
    <property type="component" value="Unassembled WGS sequence"/>
</dbReference>
<dbReference type="Pfam" id="PF14240">
    <property type="entry name" value="YHYH"/>
    <property type="match status" value="1"/>
</dbReference>
<dbReference type="EMBL" id="NVVJ01000004">
    <property type="protein sequence ID" value="PCJ28006.1"/>
    <property type="molecule type" value="Genomic_DNA"/>
</dbReference>
<organism evidence="3 4">
    <name type="scientific">SAR86 cluster bacterium</name>
    <dbReference type="NCBI Taxonomy" id="2030880"/>
    <lineage>
        <taxon>Bacteria</taxon>
        <taxon>Pseudomonadati</taxon>
        <taxon>Pseudomonadota</taxon>
        <taxon>Gammaproteobacteria</taxon>
        <taxon>SAR86 cluster</taxon>
    </lineage>
</organism>
<dbReference type="InterPro" id="IPR025924">
    <property type="entry name" value="YHYH_dom"/>
</dbReference>
<evidence type="ECO:0000256" key="1">
    <source>
        <dbReference type="SAM" id="SignalP"/>
    </source>
</evidence>
<sequence length="384" mass="41528">MHFIRHSILVSVLCIPLFSQADTLDNALSLFAFAEATYPELLSPASPEAQETQGFYVRYYTDTEIYLGVQGDNVYAIGGAIGDDLMYVGKVSELVSVQDSDISDLLLSNRRSACTYYAENRFSSVLDLKRNILFAGSLQISVEGDECIFVSNSIPNHDFNDSSAGFATNVSEVSAEFRVPVAPVFAETSTPISLSTDNAILLNGVKIDLLAAGCFGVGDGKIGCNNSDQPWRYDPMSPLAQFGTDQHNAHTQPDGTYHYHGNPQALFDQDPDSESPVIGFAADGFPIFGSYISDNNQIRAAISSFQLKSGNRPSGSSDPGGTYNGEFVDDYEYVQGSGDLDECNGMMRNGVYGYYVVNAYPWVLACYKGAPDTSFNKNGGGPPQ</sequence>
<proteinExistence type="predicted"/>
<evidence type="ECO:0000313" key="3">
    <source>
        <dbReference type="EMBL" id="PCJ28006.1"/>
    </source>
</evidence>
<accession>A0A2A5BAH1</accession>
<keyword evidence="1" id="KW-0732">Signal</keyword>
<evidence type="ECO:0000313" key="4">
    <source>
        <dbReference type="Proteomes" id="UP000218327"/>
    </source>
</evidence>
<protein>
    <recommendedName>
        <fullName evidence="2">YHYH domain-containing protein</fullName>
    </recommendedName>
</protein>
<name>A0A2A5BAH1_9GAMM</name>
<gene>
    <name evidence="3" type="ORF">COA96_02260</name>
</gene>